<reference evidence="1" key="1">
    <citation type="journal article" date="2017" name="Nat. Commun.">
        <title>Balancing mcr-1 expression and bacterial survival is a delicate equilibrium between essential cellular defence mechanisms.</title>
        <authorList>
            <person name="Yang Q."/>
            <person name="Li M."/>
            <person name="Spiller O.B."/>
            <person name="Andrey D.O."/>
            <person name="Hinchliffe P."/>
            <person name="Li H."/>
            <person name="MacLean C."/>
            <person name="Niumsup P."/>
            <person name="Powell L."/>
            <person name="Pritchard M."/>
            <person name="Papkou A."/>
            <person name="Shen Y."/>
            <person name="Portal E."/>
            <person name="Sands K."/>
            <person name="Spencer J."/>
            <person name="Tansawai U."/>
            <person name="Thomas D."/>
            <person name="Wang S."/>
            <person name="Wang Y."/>
            <person name="Shen J."/>
            <person name="Walsh T."/>
        </authorList>
    </citation>
    <scope>NUCLEOTIDE SEQUENCE</scope>
    <source>
        <strain evidence="1">PN43</strain>
        <plasmid evidence="1">unnamed</plasmid>
    </source>
</reference>
<accession>A0A2I7QH49</accession>
<evidence type="ECO:0000313" key="1">
    <source>
        <dbReference type="EMBL" id="AUR80647.1"/>
    </source>
</evidence>
<geneLocation type="plasmid" evidence="1">
    <name>unnamed</name>
</geneLocation>
<proteinExistence type="predicted"/>
<sequence>MYSSYCCYCSGNSCYNRKSLRKKGIFMSYIKPDTPYPVYAQPSMTGNAIIETQQNEKASLAMTTTSLLTAMSIACQNQIDVCSSGNLRGPVNIYTMVLADS</sequence>
<evidence type="ECO:0008006" key="2">
    <source>
        <dbReference type="Google" id="ProtNLM"/>
    </source>
</evidence>
<dbReference type="Pfam" id="PF13148">
    <property type="entry name" value="DUF3987"/>
    <property type="match status" value="1"/>
</dbReference>
<keyword evidence="1" id="KW-0614">Plasmid</keyword>
<dbReference type="EMBL" id="MG591698">
    <property type="protein sequence ID" value="AUR80647.1"/>
    <property type="molecule type" value="Genomic_DNA"/>
</dbReference>
<dbReference type="AlphaFoldDB" id="A0A2I7QH49"/>
<name>A0A2I7QH49_ECOLX</name>
<organism evidence="1">
    <name type="scientific">Escherichia coli</name>
    <dbReference type="NCBI Taxonomy" id="562"/>
    <lineage>
        <taxon>Bacteria</taxon>
        <taxon>Pseudomonadati</taxon>
        <taxon>Pseudomonadota</taxon>
        <taxon>Gammaproteobacteria</taxon>
        <taxon>Enterobacterales</taxon>
        <taxon>Enterobacteriaceae</taxon>
        <taxon>Escherichia</taxon>
    </lineage>
</organism>
<protein>
    <recommendedName>
        <fullName evidence="2">DUF3987 domain-containing protein</fullName>
    </recommendedName>
</protein>
<dbReference type="InterPro" id="IPR025048">
    <property type="entry name" value="DUF3987"/>
</dbReference>